<dbReference type="CDD" id="cd00209">
    <property type="entry name" value="DHFR"/>
    <property type="match status" value="1"/>
</dbReference>
<dbReference type="Pfam" id="PF00186">
    <property type="entry name" value="DHFR_1"/>
    <property type="match status" value="1"/>
</dbReference>
<evidence type="ECO:0000256" key="4">
    <source>
        <dbReference type="ARBA" id="ARBA00022563"/>
    </source>
</evidence>
<evidence type="ECO:0000256" key="3">
    <source>
        <dbReference type="ARBA" id="ARBA00012856"/>
    </source>
</evidence>
<dbReference type="AlphaFoldDB" id="A0A643FE48"/>
<evidence type="ECO:0000256" key="8">
    <source>
        <dbReference type="PIRNR" id="PIRNR000194"/>
    </source>
</evidence>
<gene>
    <name evidence="10" type="ORF">F7Q92_06570</name>
</gene>
<comment type="similarity">
    <text evidence="2 8">Belongs to the dihydrofolate reductase family.</text>
</comment>
<dbReference type="UniPathway" id="UPA00077">
    <property type="reaction ID" value="UER00158"/>
</dbReference>
<dbReference type="GO" id="GO:0004146">
    <property type="term" value="F:dihydrofolate reductase activity"/>
    <property type="evidence" value="ECO:0007669"/>
    <property type="project" value="UniProtKB-EC"/>
</dbReference>
<dbReference type="GO" id="GO:0046655">
    <property type="term" value="P:folic acid metabolic process"/>
    <property type="evidence" value="ECO:0007669"/>
    <property type="project" value="TreeGrafter"/>
</dbReference>
<comment type="pathway">
    <text evidence="1 8">Cofactor biosynthesis; tetrahydrofolate biosynthesis; 5,6,7,8-tetrahydrofolate from 7,8-dihydrofolate: step 1/1.</text>
</comment>
<sequence>MIRPTVLVLIAAVARNGVIGRDNQLLWHLPEDMAHFRETTRGAPVIMGRKTWESLPPRFRPLPGRRNIVLSRQAGYVAEGAEVVATLEDAMLRLQASPQAFVIGGEQLYRLALPRADQLVLTELDRDYEGDAHFPAWDPDTFAEVERRPAQSAPADGPRYAFVTYQRRPGA</sequence>
<dbReference type="EC" id="1.5.1.3" evidence="3 8"/>
<dbReference type="InterPro" id="IPR024072">
    <property type="entry name" value="DHFR-like_dom_sf"/>
</dbReference>
<dbReference type="InterPro" id="IPR001796">
    <property type="entry name" value="DHFR_dom"/>
</dbReference>
<name>A0A643FE48_IDEDE</name>
<dbReference type="Gene3D" id="3.40.430.10">
    <property type="entry name" value="Dihydrofolate Reductase, subunit A"/>
    <property type="match status" value="1"/>
</dbReference>
<evidence type="ECO:0000256" key="5">
    <source>
        <dbReference type="ARBA" id="ARBA00022857"/>
    </source>
</evidence>
<comment type="function">
    <text evidence="7 8">Key enzyme in folate metabolism. Catalyzes an essential reaction for de novo glycine and purine synthesis, and for DNA precursor synthesis.</text>
</comment>
<evidence type="ECO:0000256" key="6">
    <source>
        <dbReference type="ARBA" id="ARBA00023002"/>
    </source>
</evidence>
<keyword evidence="5 8" id="KW-0521">NADP</keyword>
<dbReference type="SUPFAM" id="SSF53597">
    <property type="entry name" value="Dihydrofolate reductase-like"/>
    <property type="match status" value="1"/>
</dbReference>
<organism evidence="10 11">
    <name type="scientific">Ideonella dechloratans</name>
    <dbReference type="NCBI Taxonomy" id="36863"/>
    <lineage>
        <taxon>Bacteria</taxon>
        <taxon>Pseudomonadati</taxon>
        <taxon>Pseudomonadota</taxon>
        <taxon>Betaproteobacteria</taxon>
        <taxon>Burkholderiales</taxon>
        <taxon>Sphaerotilaceae</taxon>
        <taxon>Ideonella</taxon>
    </lineage>
</organism>
<dbReference type="GO" id="GO:0006730">
    <property type="term" value="P:one-carbon metabolic process"/>
    <property type="evidence" value="ECO:0007669"/>
    <property type="project" value="UniProtKB-KW"/>
</dbReference>
<dbReference type="Proteomes" id="UP000430120">
    <property type="component" value="Unassembled WGS sequence"/>
</dbReference>
<accession>A0A643FE48</accession>
<evidence type="ECO:0000313" key="10">
    <source>
        <dbReference type="EMBL" id="KAB0583727.1"/>
    </source>
</evidence>
<dbReference type="RefSeq" id="WP_151123390.1">
    <property type="nucleotide sequence ID" value="NZ_CP088081.1"/>
</dbReference>
<keyword evidence="4 8" id="KW-0554">One-carbon metabolism</keyword>
<dbReference type="GO" id="GO:0046452">
    <property type="term" value="P:dihydrofolate metabolic process"/>
    <property type="evidence" value="ECO:0007669"/>
    <property type="project" value="TreeGrafter"/>
</dbReference>
<proteinExistence type="inferred from homology"/>
<evidence type="ECO:0000256" key="7">
    <source>
        <dbReference type="ARBA" id="ARBA00025067"/>
    </source>
</evidence>
<keyword evidence="6 8" id="KW-0560">Oxidoreductase</keyword>
<dbReference type="GO" id="GO:0005829">
    <property type="term" value="C:cytosol"/>
    <property type="evidence" value="ECO:0007669"/>
    <property type="project" value="TreeGrafter"/>
</dbReference>
<comment type="catalytic activity">
    <reaction evidence="8">
        <text>(6S)-5,6,7,8-tetrahydrofolate + NADP(+) = 7,8-dihydrofolate + NADPH + H(+)</text>
        <dbReference type="Rhea" id="RHEA:15009"/>
        <dbReference type="ChEBI" id="CHEBI:15378"/>
        <dbReference type="ChEBI" id="CHEBI:57451"/>
        <dbReference type="ChEBI" id="CHEBI:57453"/>
        <dbReference type="ChEBI" id="CHEBI:57783"/>
        <dbReference type="ChEBI" id="CHEBI:58349"/>
        <dbReference type="EC" id="1.5.1.3"/>
    </reaction>
</comment>
<reference evidence="10 11" key="1">
    <citation type="submission" date="2019-09" db="EMBL/GenBank/DDBJ databases">
        <title>Draft genome sequences of 48 bacterial type strains from the CCUG.</title>
        <authorList>
            <person name="Tunovic T."/>
            <person name="Pineiro-Iglesias B."/>
            <person name="Unosson C."/>
            <person name="Inganas E."/>
            <person name="Ohlen M."/>
            <person name="Cardew S."/>
            <person name="Jensie-Markopoulos S."/>
            <person name="Salva-Serra F."/>
            <person name="Jaen-Luchoro D."/>
            <person name="Karlsson R."/>
            <person name="Svensson-Stadler L."/>
            <person name="Chun J."/>
            <person name="Moore E."/>
        </authorList>
    </citation>
    <scope>NUCLEOTIDE SEQUENCE [LARGE SCALE GENOMIC DNA]</scope>
    <source>
        <strain evidence="10 11">CCUG 30977</strain>
    </source>
</reference>
<dbReference type="OrthoDB" id="9804315at2"/>
<comment type="caution">
    <text evidence="10">The sequence shown here is derived from an EMBL/GenBank/DDBJ whole genome shotgun (WGS) entry which is preliminary data.</text>
</comment>
<dbReference type="PANTHER" id="PTHR48069">
    <property type="entry name" value="DIHYDROFOLATE REDUCTASE"/>
    <property type="match status" value="1"/>
</dbReference>
<evidence type="ECO:0000259" key="9">
    <source>
        <dbReference type="PROSITE" id="PS51330"/>
    </source>
</evidence>
<evidence type="ECO:0000256" key="1">
    <source>
        <dbReference type="ARBA" id="ARBA00004903"/>
    </source>
</evidence>
<dbReference type="GO" id="GO:0046654">
    <property type="term" value="P:tetrahydrofolate biosynthetic process"/>
    <property type="evidence" value="ECO:0007669"/>
    <property type="project" value="UniProtKB-UniPathway"/>
</dbReference>
<dbReference type="PRINTS" id="PR00070">
    <property type="entry name" value="DHFR"/>
</dbReference>
<dbReference type="PANTHER" id="PTHR48069:SF3">
    <property type="entry name" value="DIHYDROFOLATE REDUCTASE"/>
    <property type="match status" value="1"/>
</dbReference>
<dbReference type="PROSITE" id="PS51330">
    <property type="entry name" value="DHFR_2"/>
    <property type="match status" value="1"/>
</dbReference>
<dbReference type="InterPro" id="IPR012259">
    <property type="entry name" value="DHFR"/>
</dbReference>
<protein>
    <recommendedName>
        <fullName evidence="3 8">Dihydrofolate reductase</fullName>
        <ecNumber evidence="3 8">1.5.1.3</ecNumber>
    </recommendedName>
</protein>
<keyword evidence="11" id="KW-1185">Reference proteome</keyword>
<dbReference type="EMBL" id="VZPB01000011">
    <property type="protein sequence ID" value="KAB0583727.1"/>
    <property type="molecule type" value="Genomic_DNA"/>
</dbReference>
<evidence type="ECO:0000256" key="2">
    <source>
        <dbReference type="ARBA" id="ARBA00009539"/>
    </source>
</evidence>
<evidence type="ECO:0000313" key="11">
    <source>
        <dbReference type="Proteomes" id="UP000430120"/>
    </source>
</evidence>
<dbReference type="GO" id="GO:0070401">
    <property type="term" value="F:NADP+ binding"/>
    <property type="evidence" value="ECO:0007669"/>
    <property type="project" value="UniProtKB-ARBA"/>
</dbReference>
<dbReference type="PIRSF" id="PIRSF000194">
    <property type="entry name" value="DHFR"/>
    <property type="match status" value="1"/>
</dbReference>
<dbReference type="FunFam" id="3.40.430.10:FF:000001">
    <property type="entry name" value="Dihydrofolate reductase"/>
    <property type="match status" value="1"/>
</dbReference>
<feature type="domain" description="DHFR" evidence="9">
    <location>
        <begin position="6"/>
        <end position="167"/>
    </location>
</feature>